<comment type="caution">
    <text evidence="2">The sequence shown here is derived from an EMBL/GenBank/DDBJ whole genome shotgun (WGS) entry which is preliminary data.</text>
</comment>
<dbReference type="AlphaFoldDB" id="X1NM98"/>
<name>X1NM98_9ZZZZ</name>
<organism evidence="2">
    <name type="scientific">marine sediment metagenome</name>
    <dbReference type="NCBI Taxonomy" id="412755"/>
    <lineage>
        <taxon>unclassified sequences</taxon>
        <taxon>metagenomes</taxon>
        <taxon>ecological metagenomes</taxon>
    </lineage>
</organism>
<keyword evidence="1" id="KW-0812">Transmembrane</keyword>
<keyword evidence="1" id="KW-1133">Transmembrane helix</keyword>
<evidence type="ECO:0000256" key="1">
    <source>
        <dbReference type="SAM" id="Phobius"/>
    </source>
</evidence>
<keyword evidence="1" id="KW-0472">Membrane</keyword>
<gene>
    <name evidence="2" type="ORF">S06H3_31169</name>
</gene>
<protein>
    <submittedName>
        <fullName evidence="2">Uncharacterized protein</fullName>
    </submittedName>
</protein>
<feature type="transmembrane region" description="Helical" evidence="1">
    <location>
        <begin position="67"/>
        <end position="91"/>
    </location>
</feature>
<sequence>MTNYTINIAQPIIIGTKVTTKVIRSPLIWKVLLPWVLGFLLGVFIFQHFFIKILEEWALEKKINRRYVYITLLTLLILILMVMFAVTYGPIDLLRPISSSFGIES</sequence>
<evidence type="ECO:0000313" key="2">
    <source>
        <dbReference type="EMBL" id="GAI19804.1"/>
    </source>
</evidence>
<accession>X1NM98</accession>
<feature type="transmembrane region" description="Helical" evidence="1">
    <location>
        <begin position="27"/>
        <end position="46"/>
    </location>
</feature>
<proteinExistence type="predicted"/>
<reference evidence="2" key="1">
    <citation type="journal article" date="2014" name="Front. Microbiol.">
        <title>High frequency of phylogenetically diverse reductive dehalogenase-homologous genes in deep subseafloor sedimentary metagenomes.</title>
        <authorList>
            <person name="Kawai M."/>
            <person name="Futagami T."/>
            <person name="Toyoda A."/>
            <person name="Takaki Y."/>
            <person name="Nishi S."/>
            <person name="Hori S."/>
            <person name="Arai W."/>
            <person name="Tsubouchi T."/>
            <person name="Morono Y."/>
            <person name="Uchiyama I."/>
            <person name="Ito T."/>
            <person name="Fujiyama A."/>
            <person name="Inagaki F."/>
            <person name="Takami H."/>
        </authorList>
    </citation>
    <scope>NUCLEOTIDE SEQUENCE</scope>
    <source>
        <strain evidence="2">Expedition CK06-06</strain>
    </source>
</reference>
<dbReference type="EMBL" id="BARV01018430">
    <property type="protein sequence ID" value="GAI19804.1"/>
    <property type="molecule type" value="Genomic_DNA"/>
</dbReference>